<organism evidence="1 2">
    <name type="scientific">Phorcysia thermohydrogeniphila</name>
    <dbReference type="NCBI Taxonomy" id="936138"/>
    <lineage>
        <taxon>Bacteria</taxon>
        <taxon>Pseudomonadati</taxon>
        <taxon>Aquificota</taxon>
        <taxon>Aquificia</taxon>
        <taxon>Desulfurobacteriales</taxon>
        <taxon>Desulfurobacteriaceae</taxon>
        <taxon>Phorcysia</taxon>
    </lineage>
</organism>
<dbReference type="Proteomes" id="UP000295777">
    <property type="component" value="Unassembled WGS sequence"/>
</dbReference>
<protein>
    <submittedName>
        <fullName evidence="1">Uncharacterized protein</fullName>
    </submittedName>
</protein>
<keyword evidence="2" id="KW-1185">Reference proteome</keyword>
<comment type="caution">
    <text evidence="1">The sequence shown here is derived from an EMBL/GenBank/DDBJ whole genome shotgun (WGS) entry which is preliminary data.</text>
</comment>
<proteinExistence type="predicted"/>
<dbReference type="OrthoDB" id="15451at2"/>
<sequence length="132" mass="15654">MLKVKVTVRVKDRQFPALYGLLPSEAFELFKKQVEVVLRELPSERLTNRALKELMKKEGKKKLQKLEKSFRRLDSASPLSKKIVYSSFYRVFQRLHWAERAGSEREIELRNWITSSIDFLTEVLRVLEKRDG</sequence>
<accession>A0A4R1GJY9</accession>
<dbReference type="EMBL" id="SMFV01000003">
    <property type="protein sequence ID" value="TCK04592.1"/>
    <property type="molecule type" value="Genomic_DNA"/>
</dbReference>
<evidence type="ECO:0000313" key="2">
    <source>
        <dbReference type="Proteomes" id="UP000295777"/>
    </source>
</evidence>
<dbReference type="RefSeq" id="WP_132526451.1">
    <property type="nucleotide sequence ID" value="NZ_SMFV01000003.1"/>
</dbReference>
<reference evidence="1 2" key="1">
    <citation type="submission" date="2019-03" db="EMBL/GenBank/DDBJ databases">
        <title>Genomic Encyclopedia of Archaeal and Bacterial Type Strains, Phase II (KMG-II): from individual species to whole genera.</title>
        <authorList>
            <person name="Goeker M."/>
        </authorList>
    </citation>
    <scope>NUCLEOTIDE SEQUENCE [LARGE SCALE GENOMIC DNA]</scope>
    <source>
        <strain evidence="1 2">DSM 24425</strain>
    </source>
</reference>
<gene>
    <name evidence="1" type="ORF">CLV27_1025</name>
</gene>
<name>A0A4R1GJY9_9BACT</name>
<evidence type="ECO:0000313" key="1">
    <source>
        <dbReference type="EMBL" id="TCK04592.1"/>
    </source>
</evidence>
<dbReference type="AlphaFoldDB" id="A0A4R1GJY9"/>